<evidence type="ECO:0000256" key="1">
    <source>
        <dbReference type="ARBA" id="ARBA00012528"/>
    </source>
</evidence>
<sequence length="337" mass="37503">MPRPSASATPPLEGSTAQCRHELQGRFRALRFAPELESEFVAFLRQSQRRNLLGCMVLALVVLLVFAGLDLPRFHLVQGTPQEPLFYRGILVPRWATVALLAIGTWAVATRRVERRWVPLVLFLMVAYGVQIFVITNVFMNLGLPYATGASLLLVMVVFYPCGLTFYEELAVALTMWVLALGLGVAMLQPAHLGTHWMQVVLMLLALGLSATNGYMREHAMREQYLMRRLLDWEAGHDPQTGLANRRTFSDRGPSGLLQAQREGVPLALALVDVDHFKAYNDRYGHQAGDEALRQVALLLGQQARRPLDLAVRMGGEEFALFAYGTMPPRSARGCSS</sequence>
<dbReference type="SUPFAM" id="SSF55073">
    <property type="entry name" value="Nucleotide cyclase"/>
    <property type="match status" value="1"/>
</dbReference>
<dbReference type="PANTHER" id="PTHR45138">
    <property type="entry name" value="REGULATORY COMPONENTS OF SENSORY TRANSDUCTION SYSTEM"/>
    <property type="match status" value="1"/>
</dbReference>
<feature type="transmembrane region" description="Helical" evidence="3">
    <location>
        <begin position="89"/>
        <end position="108"/>
    </location>
</feature>
<gene>
    <name evidence="5" type="ORF">H9L24_15775</name>
</gene>
<evidence type="ECO:0000256" key="2">
    <source>
        <dbReference type="ARBA" id="ARBA00034247"/>
    </source>
</evidence>
<feature type="transmembrane region" description="Helical" evidence="3">
    <location>
        <begin position="170"/>
        <end position="191"/>
    </location>
</feature>
<dbReference type="NCBIfam" id="TIGR00254">
    <property type="entry name" value="GGDEF"/>
    <property type="match status" value="1"/>
</dbReference>
<keyword evidence="3" id="KW-0812">Transmembrane</keyword>
<keyword evidence="3" id="KW-0472">Membrane</keyword>
<dbReference type="CDD" id="cd01949">
    <property type="entry name" value="GGDEF"/>
    <property type="match status" value="1"/>
</dbReference>
<dbReference type="GO" id="GO:1902201">
    <property type="term" value="P:negative regulation of bacterial-type flagellum-dependent cell motility"/>
    <property type="evidence" value="ECO:0007669"/>
    <property type="project" value="TreeGrafter"/>
</dbReference>
<dbReference type="Gene3D" id="3.30.70.270">
    <property type="match status" value="1"/>
</dbReference>
<proteinExistence type="predicted"/>
<organism evidence="5 6">
    <name type="scientific">Paenacidovorax monticola</name>
    <dbReference type="NCBI Taxonomy" id="1926868"/>
    <lineage>
        <taxon>Bacteria</taxon>
        <taxon>Pseudomonadati</taxon>
        <taxon>Pseudomonadota</taxon>
        <taxon>Betaproteobacteria</taxon>
        <taxon>Burkholderiales</taxon>
        <taxon>Comamonadaceae</taxon>
        <taxon>Paenacidovorax</taxon>
    </lineage>
</organism>
<dbReference type="InterPro" id="IPR029787">
    <property type="entry name" value="Nucleotide_cyclase"/>
</dbReference>
<dbReference type="PANTHER" id="PTHR45138:SF9">
    <property type="entry name" value="DIGUANYLATE CYCLASE DGCM-RELATED"/>
    <property type="match status" value="1"/>
</dbReference>
<dbReference type="EC" id="2.7.7.65" evidence="1"/>
<dbReference type="SMART" id="SM00267">
    <property type="entry name" value="GGDEF"/>
    <property type="match status" value="1"/>
</dbReference>
<comment type="catalytic activity">
    <reaction evidence="2">
        <text>2 GTP = 3',3'-c-di-GMP + 2 diphosphate</text>
        <dbReference type="Rhea" id="RHEA:24898"/>
        <dbReference type="ChEBI" id="CHEBI:33019"/>
        <dbReference type="ChEBI" id="CHEBI:37565"/>
        <dbReference type="ChEBI" id="CHEBI:58805"/>
        <dbReference type="EC" id="2.7.7.65"/>
    </reaction>
</comment>
<feature type="transmembrane region" description="Helical" evidence="3">
    <location>
        <begin position="197"/>
        <end position="216"/>
    </location>
</feature>
<dbReference type="InterPro" id="IPR050469">
    <property type="entry name" value="Diguanylate_Cyclase"/>
</dbReference>
<reference evidence="5 6" key="1">
    <citation type="submission" date="2020-08" db="EMBL/GenBank/DDBJ databases">
        <title>Genome sequence of Acidovorax monticola KACC 19171T.</title>
        <authorList>
            <person name="Hyun D.-W."/>
            <person name="Bae J.-W."/>
        </authorList>
    </citation>
    <scope>NUCLEOTIDE SEQUENCE [LARGE SCALE GENOMIC DNA]</scope>
    <source>
        <strain evidence="5 6">KACC 19171</strain>
    </source>
</reference>
<evidence type="ECO:0000259" key="4">
    <source>
        <dbReference type="PROSITE" id="PS50887"/>
    </source>
</evidence>
<dbReference type="PROSITE" id="PS50887">
    <property type="entry name" value="GGDEF"/>
    <property type="match status" value="1"/>
</dbReference>
<dbReference type="GO" id="GO:0005886">
    <property type="term" value="C:plasma membrane"/>
    <property type="evidence" value="ECO:0007669"/>
    <property type="project" value="TreeGrafter"/>
</dbReference>
<dbReference type="GO" id="GO:0043709">
    <property type="term" value="P:cell adhesion involved in single-species biofilm formation"/>
    <property type="evidence" value="ECO:0007669"/>
    <property type="project" value="TreeGrafter"/>
</dbReference>
<evidence type="ECO:0000313" key="6">
    <source>
        <dbReference type="Proteomes" id="UP000516057"/>
    </source>
</evidence>
<protein>
    <recommendedName>
        <fullName evidence="1">diguanylate cyclase</fullName>
        <ecNumber evidence="1">2.7.7.65</ecNumber>
    </recommendedName>
</protein>
<keyword evidence="6" id="KW-1185">Reference proteome</keyword>
<dbReference type="AlphaFoldDB" id="A0A7H0HD49"/>
<dbReference type="Proteomes" id="UP000516057">
    <property type="component" value="Chromosome"/>
</dbReference>
<dbReference type="EMBL" id="CP060790">
    <property type="protein sequence ID" value="QNP58465.1"/>
    <property type="molecule type" value="Genomic_DNA"/>
</dbReference>
<keyword evidence="3" id="KW-1133">Transmembrane helix</keyword>
<dbReference type="InterPro" id="IPR043128">
    <property type="entry name" value="Rev_trsase/Diguanyl_cyclase"/>
</dbReference>
<evidence type="ECO:0000256" key="3">
    <source>
        <dbReference type="SAM" id="Phobius"/>
    </source>
</evidence>
<dbReference type="Pfam" id="PF00990">
    <property type="entry name" value="GGDEF"/>
    <property type="match status" value="1"/>
</dbReference>
<name>A0A7H0HD49_9BURK</name>
<accession>A0A7H0HD49</accession>
<dbReference type="InterPro" id="IPR000160">
    <property type="entry name" value="GGDEF_dom"/>
</dbReference>
<evidence type="ECO:0000313" key="5">
    <source>
        <dbReference type="EMBL" id="QNP58465.1"/>
    </source>
</evidence>
<feature type="transmembrane region" description="Helical" evidence="3">
    <location>
        <begin position="146"/>
        <end position="163"/>
    </location>
</feature>
<dbReference type="GO" id="GO:0052621">
    <property type="term" value="F:diguanylate cyclase activity"/>
    <property type="evidence" value="ECO:0007669"/>
    <property type="project" value="UniProtKB-EC"/>
</dbReference>
<dbReference type="KEGG" id="amon:H9L24_15775"/>
<feature type="transmembrane region" description="Helical" evidence="3">
    <location>
        <begin position="120"/>
        <end position="140"/>
    </location>
</feature>
<feature type="transmembrane region" description="Helical" evidence="3">
    <location>
        <begin position="52"/>
        <end position="69"/>
    </location>
</feature>
<dbReference type="RefSeq" id="WP_187735453.1">
    <property type="nucleotide sequence ID" value="NZ_CP060790.1"/>
</dbReference>
<feature type="domain" description="GGDEF" evidence="4">
    <location>
        <begin position="265"/>
        <end position="337"/>
    </location>
</feature>